<protein>
    <recommendedName>
        <fullName evidence="10">cardiolipin synthase (CMP-forming)</fullName>
        <ecNumber evidence="10">2.7.8.41</ecNumber>
    </recommendedName>
</protein>
<evidence type="ECO:0000256" key="12">
    <source>
        <dbReference type="SAM" id="Phobius"/>
    </source>
</evidence>
<evidence type="ECO:0000256" key="10">
    <source>
        <dbReference type="ARBA" id="ARBA00039001"/>
    </source>
</evidence>
<dbReference type="Gene3D" id="1.20.120.1760">
    <property type="match status" value="1"/>
</dbReference>
<feature type="transmembrane region" description="Helical" evidence="12">
    <location>
        <begin position="143"/>
        <end position="167"/>
    </location>
</feature>
<reference evidence="13 14" key="1">
    <citation type="journal article" date="2023" name="BMC Biol.">
        <title>The compact genome of the sponge Oopsacas minuta (Hexactinellida) is lacking key metazoan core genes.</title>
        <authorList>
            <person name="Santini S."/>
            <person name="Schenkelaars Q."/>
            <person name="Jourda C."/>
            <person name="Duchesne M."/>
            <person name="Belahbib H."/>
            <person name="Rocher C."/>
            <person name="Selva M."/>
            <person name="Riesgo A."/>
            <person name="Vervoort M."/>
            <person name="Leys S.P."/>
            <person name="Kodjabachian L."/>
            <person name="Le Bivic A."/>
            <person name="Borchiellini C."/>
            <person name="Claverie J.M."/>
            <person name="Renard E."/>
        </authorList>
    </citation>
    <scope>NUCLEOTIDE SEQUENCE [LARGE SCALE GENOMIC DNA]</scope>
    <source>
        <strain evidence="13">SPO-2</strain>
    </source>
</reference>
<dbReference type="Pfam" id="PF01066">
    <property type="entry name" value="CDP-OH_P_transf"/>
    <property type="match status" value="1"/>
</dbReference>
<dbReference type="InterPro" id="IPR043130">
    <property type="entry name" value="CDP-OH_PTrfase_TM_dom"/>
</dbReference>
<comment type="caution">
    <text evidence="13">The sequence shown here is derived from an EMBL/GenBank/DDBJ whole genome shotgun (WGS) entry which is preliminary data.</text>
</comment>
<dbReference type="AlphaFoldDB" id="A0AAV7JV21"/>
<gene>
    <name evidence="13" type="ORF">LOD99_4259</name>
</gene>
<evidence type="ECO:0000313" key="14">
    <source>
        <dbReference type="Proteomes" id="UP001165289"/>
    </source>
</evidence>
<keyword evidence="14" id="KW-1185">Reference proteome</keyword>
<keyword evidence="7 12" id="KW-0472">Membrane</keyword>
<evidence type="ECO:0000256" key="5">
    <source>
        <dbReference type="ARBA" id="ARBA00022989"/>
    </source>
</evidence>
<evidence type="ECO:0000313" key="13">
    <source>
        <dbReference type="EMBL" id="KAI6652873.1"/>
    </source>
</evidence>
<evidence type="ECO:0000256" key="2">
    <source>
        <dbReference type="ARBA" id="ARBA00022516"/>
    </source>
</evidence>
<dbReference type="PANTHER" id="PTHR14269:SF60">
    <property type="entry name" value="CARDIOLIPIN SYNTHASE (CMP-FORMING)"/>
    <property type="match status" value="1"/>
</dbReference>
<comment type="subcellular location">
    <subcellularLocation>
        <location evidence="1">Membrane</location>
        <topology evidence="1">Multi-pass membrane protein</topology>
    </subcellularLocation>
</comment>
<evidence type="ECO:0000256" key="9">
    <source>
        <dbReference type="ARBA" id="ARBA00023264"/>
    </source>
</evidence>
<proteinExistence type="predicted"/>
<dbReference type="PANTHER" id="PTHR14269">
    <property type="entry name" value="CDP-DIACYLGLYCEROL--GLYCEROL-3-PHOSPHATE 3-PHOSPHATIDYLTRANSFERASE-RELATED"/>
    <property type="match status" value="1"/>
</dbReference>
<evidence type="ECO:0000256" key="4">
    <source>
        <dbReference type="ARBA" id="ARBA00022692"/>
    </source>
</evidence>
<keyword evidence="8" id="KW-0594">Phospholipid biosynthesis</keyword>
<dbReference type="GO" id="GO:0032049">
    <property type="term" value="P:cardiolipin biosynthetic process"/>
    <property type="evidence" value="ECO:0007669"/>
    <property type="project" value="TreeGrafter"/>
</dbReference>
<evidence type="ECO:0000256" key="8">
    <source>
        <dbReference type="ARBA" id="ARBA00023209"/>
    </source>
</evidence>
<evidence type="ECO:0000256" key="1">
    <source>
        <dbReference type="ARBA" id="ARBA00004141"/>
    </source>
</evidence>
<dbReference type="GO" id="GO:0005739">
    <property type="term" value="C:mitochondrion"/>
    <property type="evidence" value="ECO:0007669"/>
    <property type="project" value="TreeGrafter"/>
</dbReference>
<keyword evidence="9" id="KW-1208">Phospholipid metabolism</keyword>
<accession>A0AAV7JV21</accession>
<keyword evidence="2" id="KW-0444">Lipid biosynthesis</keyword>
<dbReference type="InterPro" id="IPR000462">
    <property type="entry name" value="CDP-OH_P_trans"/>
</dbReference>
<evidence type="ECO:0000256" key="3">
    <source>
        <dbReference type="ARBA" id="ARBA00022679"/>
    </source>
</evidence>
<organism evidence="13 14">
    <name type="scientific">Oopsacas minuta</name>
    <dbReference type="NCBI Taxonomy" id="111878"/>
    <lineage>
        <taxon>Eukaryota</taxon>
        <taxon>Metazoa</taxon>
        <taxon>Porifera</taxon>
        <taxon>Hexactinellida</taxon>
        <taxon>Hexasterophora</taxon>
        <taxon>Lyssacinosida</taxon>
        <taxon>Leucopsacidae</taxon>
        <taxon>Oopsacas</taxon>
    </lineage>
</organism>
<keyword evidence="5 12" id="KW-1133">Transmembrane helix</keyword>
<evidence type="ECO:0000256" key="6">
    <source>
        <dbReference type="ARBA" id="ARBA00023098"/>
    </source>
</evidence>
<keyword evidence="4 12" id="KW-0812">Transmembrane</keyword>
<evidence type="ECO:0000256" key="11">
    <source>
        <dbReference type="ARBA" id="ARBA00047433"/>
    </source>
</evidence>
<dbReference type="Proteomes" id="UP001165289">
    <property type="component" value="Unassembled WGS sequence"/>
</dbReference>
<keyword evidence="6" id="KW-0443">Lipid metabolism</keyword>
<name>A0AAV7JV21_9METZ</name>
<comment type="catalytic activity">
    <reaction evidence="11">
        <text>a CDP-1,2-diacyl-sn-glycerol + a 1,2-diacyl-sn-glycero-3-phospho-(1'-sn-glycerol) = a cardiolipin + CMP + H(+)</text>
        <dbReference type="Rhea" id="RHEA:32931"/>
        <dbReference type="ChEBI" id="CHEBI:15378"/>
        <dbReference type="ChEBI" id="CHEBI:58332"/>
        <dbReference type="ChEBI" id="CHEBI:60377"/>
        <dbReference type="ChEBI" id="CHEBI:62237"/>
        <dbReference type="ChEBI" id="CHEBI:64716"/>
        <dbReference type="EC" id="2.7.8.41"/>
    </reaction>
</comment>
<dbReference type="EC" id="2.7.8.41" evidence="10"/>
<sequence>MIPRFKFSASIGKVLPSLLRPCNFPPLVSVSNYTYTRGRVVSRIDQKFIQNLGSHKIKIKTKLQSVKNFSKENILTLPNAISLARLLATPGLGYLILNNNHMYATGIFVVLCVSDLVDGYIARNVNGQSSIFGSIIDPVADKLMIGTATITLGIVGLLPLPLVILYISRDVGLVLFGAYLRYISLPPPVTLKQFFNLKLKTVEATPSYVSKINTVLQALLITTSLLAEVFEFSDSSVFPFLWYLTATTTVWSSVDYLCFKSGYRMIRRKRRKK</sequence>
<dbReference type="GO" id="GO:0016020">
    <property type="term" value="C:membrane"/>
    <property type="evidence" value="ECO:0007669"/>
    <property type="project" value="UniProtKB-SubCell"/>
</dbReference>
<dbReference type="InterPro" id="IPR050324">
    <property type="entry name" value="CDP-alcohol_PTase-I"/>
</dbReference>
<feature type="transmembrane region" description="Helical" evidence="12">
    <location>
        <begin position="240"/>
        <end position="263"/>
    </location>
</feature>
<evidence type="ECO:0000256" key="7">
    <source>
        <dbReference type="ARBA" id="ARBA00023136"/>
    </source>
</evidence>
<dbReference type="GO" id="GO:0043337">
    <property type="term" value="F:cardiolipin synthase (CMP-forming)"/>
    <property type="evidence" value="ECO:0007669"/>
    <property type="project" value="UniProtKB-EC"/>
</dbReference>
<keyword evidence="3" id="KW-0808">Transferase</keyword>
<dbReference type="EMBL" id="JAKMXF010000297">
    <property type="protein sequence ID" value="KAI6652873.1"/>
    <property type="molecule type" value="Genomic_DNA"/>
</dbReference>